<dbReference type="Proteomes" id="UP000198211">
    <property type="component" value="Unassembled WGS sequence"/>
</dbReference>
<protein>
    <submittedName>
        <fullName evidence="2">Uncharacterized protein</fullName>
    </submittedName>
</protein>
<dbReference type="OrthoDB" id="125189at2759"/>
<keyword evidence="3" id="KW-1185">Reference proteome</keyword>
<comment type="caution">
    <text evidence="2">The sequence shown here is derived from an EMBL/GenBank/DDBJ whole genome shotgun (WGS) entry which is preliminary data.</text>
</comment>
<accession>A0A225VJA3</accession>
<proteinExistence type="predicted"/>
<dbReference type="EMBL" id="NBNE01004614">
    <property type="protein sequence ID" value="OWZ05089.1"/>
    <property type="molecule type" value="Genomic_DNA"/>
</dbReference>
<gene>
    <name evidence="2" type="ORF">PHMEG_00022887</name>
</gene>
<dbReference type="AlphaFoldDB" id="A0A225VJA3"/>
<evidence type="ECO:0000313" key="2">
    <source>
        <dbReference type="EMBL" id="OWZ05089.1"/>
    </source>
</evidence>
<name>A0A225VJA3_9STRA</name>
<feature type="compositionally biased region" description="Basic residues" evidence="1">
    <location>
        <begin position="63"/>
        <end position="75"/>
    </location>
</feature>
<evidence type="ECO:0000313" key="3">
    <source>
        <dbReference type="Proteomes" id="UP000198211"/>
    </source>
</evidence>
<organism evidence="2 3">
    <name type="scientific">Phytophthora megakarya</name>
    <dbReference type="NCBI Taxonomy" id="4795"/>
    <lineage>
        <taxon>Eukaryota</taxon>
        <taxon>Sar</taxon>
        <taxon>Stramenopiles</taxon>
        <taxon>Oomycota</taxon>
        <taxon>Peronosporomycetes</taxon>
        <taxon>Peronosporales</taxon>
        <taxon>Peronosporaceae</taxon>
        <taxon>Phytophthora</taxon>
    </lineage>
</organism>
<feature type="region of interest" description="Disordered" evidence="1">
    <location>
        <begin position="62"/>
        <end position="116"/>
    </location>
</feature>
<evidence type="ECO:0000256" key="1">
    <source>
        <dbReference type="SAM" id="MobiDB-lite"/>
    </source>
</evidence>
<sequence length="116" mass="13106">MQKATNESLQSLLQIPASTKKPLAWRVFLCEKKRHAVKGEVQSCFDIWHKSWLNGTLALAPRRGGKRSIRARAPARPKDNKAQEVESDLDASDESTDRDRCQPKRTRHVPVSTATD</sequence>
<feature type="compositionally biased region" description="Acidic residues" evidence="1">
    <location>
        <begin position="85"/>
        <end position="94"/>
    </location>
</feature>
<reference evidence="3" key="1">
    <citation type="submission" date="2017-03" db="EMBL/GenBank/DDBJ databases">
        <title>Phytopthora megakarya and P. palmivora, two closely related causual agents of cacao black pod achieved similar genome size and gene model numbers by different mechanisms.</title>
        <authorList>
            <person name="Ali S."/>
            <person name="Shao J."/>
            <person name="Larry D.J."/>
            <person name="Kronmiller B."/>
            <person name="Shen D."/>
            <person name="Strem M.D."/>
            <person name="Melnick R.L."/>
            <person name="Guiltinan M.J."/>
            <person name="Tyler B.M."/>
            <person name="Meinhardt L.W."/>
            <person name="Bailey B.A."/>
        </authorList>
    </citation>
    <scope>NUCLEOTIDE SEQUENCE [LARGE SCALE GENOMIC DNA]</scope>
    <source>
        <strain evidence="3">zdho120</strain>
    </source>
</reference>